<keyword evidence="1" id="KW-0472">Membrane</keyword>
<organism evidence="2">
    <name type="scientific">Anopheles braziliensis</name>
    <dbReference type="NCBI Taxonomy" id="58242"/>
    <lineage>
        <taxon>Eukaryota</taxon>
        <taxon>Metazoa</taxon>
        <taxon>Ecdysozoa</taxon>
        <taxon>Arthropoda</taxon>
        <taxon>Hexapoda</taxon>
        <taxon>Insecta</taxon>
        <taxon>Pterygota</taxon>
        <taxon>Neoptera</taxon>
        <taxon>Endopterygota</taxon>
        <taxon>Diptera</taxon>
        <taxon>Nematocera</taxon>
        <taxon>Culicoidea</taxon>
        <taxon>Culicidae</taxon>
        <taxon>Anophelinae</taxon>
        <taxon>Anopheles</taxon>
    </lineage>
</organism>
<keyword evidence="1" id="KW-1133">Transmembrane helix</keyword>
<dbReference type="AlphaFoldDB" id="A0A2M3ZTJ2"/>
<dbReference type="EMBL" id="GGFM01011133">
    <property type="protein sequence ID" value="MBW31884.1"/>
    <property type="molecule type" value="Transcribed_RNA"/>
</dbReference>
<evidence type="ECO:0000313" key="2">
    <source>
        <dbReference type="EMBL" id="MBW31884.1"/>
    </source>
</evidence>
<proteinExistence type="predicted"/>
<keyword evidence="1" id="KW-0812">Transmembrane</keyword>
<evidence type="ECO:0000256" key="1">
    <source>
        <dbReference type="SAM" id="Phobius"/>
    </source>
</evidence>
<sequence length="95" mass="10633">METFDVLAAALCIAPPVIVCALIAYCAHSPPHRWKVNEPVLIVMYCPGPISRNRGRGYWDRVELWNRPTPTTDFMARSIPVVCVRLPGESPREGT</sequence>
<reference evidence="2" key="1">
    <citation type="submission" date="2018-01" db="EMBL/GenBank/DDBJ databases">
        <title>An insight into the sialome of Amazonian anophelines.</title>
        <authorList>
            <person name="Ribeiro J.M."/>
            <person name="Scarpassa V."/>
            <person name="Calvo E."/>
        </authorList>
    </citation>
    <scope>NUCLEOTIDE SEQUENCE</scope>
    <source>
        <tissue evidence="2">Salivary glands</tissue>
    </source>
</reference>
<accession>A0A2M3ZTJ2</accession>
<protein>
    <submittedName>
        <fullName evidence="2">Putative secreted peptide</fullName>
    </submittedName>
</protein>
<feature type="transmembrane region" description="Helical" evidence="1">
    <location>
        <begin position="6"/>
        <end position="27"/>
    </location>
</feature>
<name>A0A2M3ZTJ2_9DIPT</name>